<dbReference type="GO" id="GO:0005634">
    <property type="term" value="C:nucleus"/>
    <property type="evidence" value="ECO:0007669"/>
    <property type="project" value="TreeGrafter"/>
</dbReference>
<evidence type="ECO:0000313" key="1">
    <source>
        <dbReference type="Proteomes" id="UP000887566"/>
    </source>
</evidence>
<proteinExistence type="predicted"/>
<dbReference type="GO" id="GO:0017125">
    <property type="term" value="F:deoxycytidyl transferase activity"/>
    <property type="evidence" value="ECO:0007669"/>
    <property type="project" value="TreeGrafter"/>
</dbReference>
<evidence type="ECO:0000313" key="2">
    <source>
        <dbReference type="WBParaSite" id="PSAMB.scaffold21720size573.g38390.t1"/>
    </source>
</evidence>
<dbReference type="PANTHER" id="PTHR45990">
    <property type="entry name" value="DNA REPAIR PROTEIN REV1"/>
    <property type="match status" value="1"/>
</dbReference>
<dbReference type="Proteomes" id="UP000887566">
    <property type="component" value="Unplaced"/>
</dbReference>
<organism evidence="1 2">
    <name type="scientific">Plectus sambesii</name>
    <dbReference type="NCBI Taxonomy" id="2011161"/>
    <lineage>
        <taxon>Eukaryota</taxon>
        <taxon>Metazoa</taxon>
        <taxon>Ecdysozoa</taxon>
        <taxon>Nematoda</taxon>
        <taxon>Chromadorea</taxon>
        <taxon>Plectida</taxon>
        <taxon>Plectina</taxon>
        <taxon>Plectoidea</taxon>
        <taxon>Plectidae</taxon>
        <taxon>Plectus</taxon>
    </lineage>
</organism>
<name>A0A914VNQ7_9BILA</name>
<dbReference type="WBParaSite" id="PSAMB.scaffold21720size573.g38390.t1">
    <property type="protein sequence ID" value="PSAMB.scaffold21720size573.g38390.t1"/>
    <property type="gene ID" value="PSAMB.scaffold21720size573.g38390"/>
</dbReference>
<dbReference type="PANTHER" id="PTHR45990:SF1">
    <property type="entry name" value="DNA REPAIR PROTEIN REV1"/>
    <property type="match status" value="1"/>
</dbReference>
<sequence>MADAPSTSRDDGDWEAWGGYMNAKKQKLSVQFTKDRTKEQTDGELSDLFAGVAIFVNGYTGED</sequence>
<dbReference type="GO" id="GO:0042276">
    <property type="term" value="P:error-prone translesion synthesis"/>
    <property type="evidence" value="ECO:0007669"/>
    <property type="project" value="TreeGrafter"/>
</dbReference>
<accession>A0A914VNQ7</accession>
<dbReference type="GO" id="GO:0003887">
    <property type="term" value="F:DNA-directed DNA polymerase activity"/>
    <property type="evidence" value="ECO:0007669"/>
    <property type="project" value="TreeGrafter"/>
</dbReference>
<reference evidence="2" key="1">
    <citation type="submission" date="2022-11" db="UniProtKB">
        <authorList>
            <consortium name="WormBaseParasite"/>
        </authorList>
    </citation>
    <scope>IDENTIFICATION</scope>
</reference>
<dbReference type="AlphaFoldDB" id="A0A914VNQ7"/>
<protein>
    <submittedName>
        <fullName evidence="2">Uncharacterized protein</fullName>
    </submittedName>
</protein>
<keyword evidence="1" id="KW-1185">Reference proteome</keyword>
<dbReference type="GO" id="GO:0070987">
    <property type="term" value="P:error-free translesion synthesis"/>
    <property type="evidence" value="ECO:0007669"/>
    <property type="project" value="TreeGrafter"/>
</dbReference>